<dbReference type="InterPro" id="IPR027417">
    <property type="entry name" value="P-loop_NTPase"/>
</dbReference>
<dbReference type="InterPro" id="IPR011990">
    <property type="entry name" value="TPR-like_helical_dom_sf"/>
</dbReference>
<dbReference type="EMBL" id="MU032345">
    <property type="protein sequence ID" value="KAF3768256.1"/>
    <property type="molecule type" value="Genomic_DNA"/>
</dbReference>
<gene>
    <name evidence="3" type="ORF">M406DRAFT_51972</name>
</gene>
<dbReference type="InterPro" id="IPR053137">
    <property type="entry name" value="NLR-like"/>
</dbReference>
<dbReference type="InterPro" id="IPR056681">
    <property type="entry name" value="DUF7779"/>
</dbReference>
<organism evidence="3 4">
    <name type="scientific">Cryphonectria parasitica (strain ATCC 38755 / EP155)</name>
    <dbReference type="NCBI Taxonomy" id="660469"/>
    <lineage>
        <taxon>Eukaryota</taxon>
        <taxon>Fungi</taxon>
        <taxon>Dikarya</taxon>
        <taxon>Ascomycota</taxon>
        <taxon>Pezizomycotina</taxon>
        <taxon>Sordariomycetes</taxon>
        <taxon>Sordariomycetidae</taxon>
        <taxon>Diaporthales</taxon>
        <taxon>Cryphonectriaceae</taxon>
        <taxon>Cryphonectria-Endothia species complex</taxon>
        <taxon>Cryphonectria</taxon>
    </lineage>
</organism>
<dbReference type="Proteomes" id="UP000803844">
    <property type="component" value="Unassembled WGS sequence"/>
</dbReference>
<dbReference type="SUPFAM" id="SSF52540">
    <property type="entry name" value="P-loop containing nucleoside triphosphate hydrolases"/>
    <property type="match status" value="1"/>
</dbReference>
<dbReference type="GeneID" id="63841596"/>
<feature type="compositionally biased region" description="Polar residues" evidence="1">
    <location>
        <begin position="390"/>
        <end position="403"/>
    </location>
</feature>
<evidence type="ECO:0000256" key="1">
    <source>
        <dbReference type="SAM" id="MobiDB-lite"/>
    </source>
</evidence>
<keyword evidence="4" id="KW-1185">Reference proteome</keyword>
<feature type="non-terminal residue" evidence="3">
    <location>
        <position position="1"/>
    </location>
</feature>
<dbReference type="Pfam" id="PF25000">
    <property type="entry name" value="DUF7779"/>
    <property type="match status" value="1"/>
</dbReference>
<dbReference type="Gene3D" id="1.25.40.10">
    <property type="entry name" value="Tetratricopeptide repeat domain"/>
    <property type="match status" value="1"/>
</dbReference>
<protein>
    <recommendedName>
        <fullName evidence="2">DUF7779 domain-containing protein</fullName>
    </recommendedName>
</protein>
<dbReference type="OrthoDB" id="20872at2759"/>
<sequence>LPPSPHGSILITTRTKKVARRLTGDYKNIIKVPPMDKGHALALLMRKTGSQPDIENGAALVEALEYMPLAISQAAAYIQQRAPRTSIGKYLEEFRKSERQKVSLLNWDEESLRRDCNASNSVIQTWQISFDAIRSEQPSAADLLSLMSFFDRQGIPESLVRPPANIVTAQRFEDNLAMLRNYCLISLNKTGDVFEMHNLVQLATRKWLSVYERTEMFKEQFISRIAHEFPTGDYSNWATCQTLFAHVEGAIHHRPKGEKQLEEWAQVLYNGSWYARGQGRYSLAETMAKKSRDARIETLGDQHELTWHSISMVGTIFRDQGRYKKAEKLDVEVMEMSKQKLGPAHLDTLTSMASLAFTWHSQESTANAIDLMNSCVQLRRQVLGPEHPDTSSSIKTLNTWRAE</sequence>
<proteinExistence type="predicted"/>
<accession>A0A9P4Y7P7</accession>
<dbReference type="AlphaFoldDB" id="A0A9P4Y7P7"/>
<dbReference type="PANTHER" id="PTHR46082">
    <property type="entry name" value="ATP/GTP-BINDING PROTEIN-RELATED"/>
    <property type="match status" value="1"/>
</dbReference>
<feature type="domain" description="DUF7779" evidence="2">
    <location>
        <begin position="133"/>
        <end position="209"/>
    </location>
</feature>
<evidence type="ECO:0000313" key="4">
    <source>
        <dbReference type="Proteomes" id="UP000803844"/>
    </source>
</evidence>
<dbReference type="Pfam" id="PF13374">
    <property type="entry name" value="TPR_10"/>
    <property type="match status" value="1"/>
</dbReference>
<dbReference type="SUPFAM" id="SSF48452">
    <property type="entry name" value="TPR-like"/>
    <property type="match status" value="1"/>
</dbReference>
<dbReference type="Pfam" id="PF13424">
    <property type="entry name" value="TPR_12"/>
    <property type="match status" value="1"/>
</dbReference>
<evidence type="ECO:0000313" key="3">
    <source>
        <dbReference type="EMBL" id="KAF3768256.1"/>
    </source>
</evidence>
<comment type="caution">
    <text evidence="3">The sequence shown here is derived from an EMBL/GenBank/DDBJ whole genome shotgun (WGS) entry which is preliminary data.</text>
</comment>
<dbReference type="RefSeq" id="XP_040779217.1">
    <property type="nucleotide sequence ID" value="XM_040924467.1"/>
</dbReference>
<name>A0A9P4Y7P7_CRYP1</name>
<reference evidence="3" key="1">
    <citation type="journal article" date="2020" name="Phytopathology">
        <title>Genome sequence of the chestnut blight fungus Cryphonectria parasitica EP155: A fundamental resource for an archetypical invasive plant pathogen.</title>
        <authorList>
            <person name="Crouch J.A."/>
            <person name="Dawe A."/>
            <person name="Aerts A."/>
            <person name="Barry K."/>
            <person name="Churchill A.C.L."/>
            <person name="Grimwood J."/>
            <person name="Hillman B."/>
            <person name="Milgroom M.G."/>
            <person name="Pangilinan J."/>
            <person name="Smith M."/>
            <person name="Salamov A."/>
            <person name="Schmutz J."/>
            <person name="Yadav J."/>
            <person name="Grigoriev I.V."/>
            <person name="Nuss D."/>
        </authorList>
    </citation>
    <scope>NUCLEOTIDE SEQUENCE</scope>
    <source>
        <strain evidence="3">EP155</strain>
    </source>
</reference>
<feature type="region of interest" description="Disordered" evidence="1">
    <location>
        <begin position="384"/>
        <end position="403"/>
    </location>
</feature>
<dbReference type="PANTHER" id="PTHR46082:SF6">
    <property type="entry name" value="AAA+ ATPASE DOMAIN-CONTAINING PROTEIN-RELATED"/>
    <property type="match status" value="1"/>
</dbReference>
<evidence type="ECO:0000259" key="2">
    <source>
        <dbReference type="Pfam" id="PF25000"/>
    </source>
</evidence>